<dbReference type="RefSeq" id="WP_186918790.1">
    <property type="nucleotide sequence ID" value="NZ_JACOPQ010000004.1"/>
</dbReference>
<proteinExistence type="predicted"/>
<dbReference type="AlphaFoldDB" id="A0A8J6MGC4"/>
<accession>A0A8J6MGC4</accession>
<comment type="caution">
    <text evidence="2">The sequence shown here is derived from an EMBL/GenBank/DDBJ whole genome shotgun (WGS) entry which is preliminary data.</text>
</comment>
<evidence type="ECO:0000259" key="1">
    <source>
        <dbReference type="PROSITE" id="PS50056"/>
    </source>
</evidence>
<dbReference type="EMBL" id="JACOPQ010000004">
    <property type="protein sequence ID" value="MBC5736578.1"/>
    <property type="molecule type" value="Genomic_DNA"/>
</dbReference>
<gene>
    <name evidence="2" type="ORF">H8S62_06095</name>
</gene>
<dbReference type="InterPro" id="IPR029021">
    <property type="entry name" value="Prot-tyrosine_phosphatase-like"/>
</dbReference>
<dbReference type="GO" id="GO:0004721">
    <property type="term" value="F:phosphoprotein phosphatase activity"/>
    <property type="evidence" value="ECO:0007669"/>
    <property type="project" value="InterPro"/>
</dbReference>
<dbReference type="SUPFAM" id="SSF52799">
    <property type="entry name" value="(Phosphotyrosine protein) phosphatases II"/>
    <property type="match status" value="1"/>
</dbReference>
<dbReference type="Gene3D" id="3.90.190.10">
    <property type="entry name" value="Protein tyrosine phosphatase superfamily"/>
    <property type="match status" value="1"/>
</dbReference>
<name>A0A8J6MGC4_9FIRM</name>
<dbReference type="Pfam" id="PF13350">
    <property type="entry name" value="Y_phosphatase3"/>
    <property type="match status" value="1"/>
</dbReference>
<dbReference type="PROSITE" id="PS50056">
    <property type="entry name" value="TYR_PHOSPHATASE_2"/>
    <property type="match status" value="1"/>
</dbReference>
<dbReference type="InterPro" id="IPR016130">
    <property type="entry name" value="Tyr_Pase_AS"/>
</dbReference>
<sequence>MDTPSLPQSIRLAGVSNARELGGYAAPDNQHVRRGVLLRTAHLAAATEEDLRRLTEEFSLGCIVDFRTTAEWSNQPDRSVPGAAYYHLLVVDESDPGGSIARDTAQFQRGDYHQVLLDLVASGRYNINIYVDMLLSPWGLEAYRAFFRLLLRNDGGRALLFHCTAGKDRTGIAAALLLSALGVGRETVLEDFVLTNRYLTEQISAAVDAVRARGADDEVIRLVRGLAGVDRSCMETLLDTLDERYGGVPGFLSAELGFSQEELARLRELYLE</sequence>
<dbReference type="PROSITE" id="PS00383">
    <property type="entry name" value="TYR_PHOSPHATASE_1"/>
    <property type="match status" value="1"/>
</dbReference>
<evidence type="ECO:0000313" key="3">
    <source>
        <dbReference type="Proteomes" id="UP000607645"/>
    </source>
</evidence>
<evidence type="ECO:0000313" key="2">
    <source>
        <dbReference type="EMBL" id="MBC5736578.1"/>
    </source>
</evidence>
<protein>
    <submittedName>
        <fullName evidence="2">Tyrosine-protein phosphatase</fullName>
    </submittedName>
</protein>
<dbReference type="Proteomes" id="UP000607645">
    <property type="component" value="Unassembled WGS sequence"/>
</dbReference>
<dbReference type="InterPro" id="IPR000387">
    <property type="entry name" value="Tyr_Pase_dom"/>
</dbReference>
<feature type="domain" description="Tyrosine specific protein phosphatases" evidence="1">
    <location>
        <begin position="144"/>
        <end position="178"/>
    </location>
</feature>
<dbReference type="InterPro" id="IPR026893">
    <property type="entry name" value="Tyr/Ser_Pase_IphP-type"/>
</dbReference>
<keyword evidence="3" id="KW-1185">Reference proteome</keyword>
<reference evidence="2" key="1">
    <citation type="submission" date="2020-08" db="EMBL/GenBank/DDBJ databases">
        <title>Genome public.</title>
        <authorList>
            <person name="Liu C."/>
            <person name="Sun Q."/>
        </authorList>
    </citation>
    <scope>NUCLEOTIDE SEQUENCE</scope>
    <source>
        <strain evidence="2">NSJ-52</strain>
    </source>
</reference>
<organism evidence="2 3">
    <name type="scientific">Lawsonibacter faecis</name>
    <dbReference type="NCBI Taxonomy" id="2763052"/>
    <lineage>
        <taxon>Bacteria</taxon>
        <taxon>Bacillati</taxon>
        <taxon>Bacillota</taxon>
        <taxon>Clostridia</taxon>
        <taxon>Eubacteriales</taxon>
        <taxon>Oscillospiraceae</taxon>
        <taxon>Lawsonibacter</taxon>
    </lineage>
</organism>